<organism evidence="12 13">
    <name type="scientific">Candidatus Enterocola intestinipullorum</name>
    <dbReference type="NCBI Taxonomy" id="2840783"/>
    <lineage>
        <taxon>Bacteria</taxon>
        <taxon>Pseudomonadati</taxon>
        <taxon>Bacteroidota</taxon>
        <taxon>Bacteroidia</taxon>
        <taxon>Bacteroidales</taxon>
        <taxon>Candidatus Enterocola</taxon>
    </lineage>
</organism>
<dbReference type="GO" id="GO:0016655">
    <property type="term" value="F:oxidoreductase activity, acting on NAD(P)H, quinone or similar compound as acceptor"/>
    <property type="evidence" value="ECO:0007669"/>
    <property type="project" value="UniProtKB-UniRule"/>
</dbReference>
<dbReference type="NCBIfam" id="TIGR01936">
    <property type="entry name" value="nqrA"/>
    <property type="match status" value="1"/>
</dbReference>
<evidence type="ECO:0000259" key="10">
    <source>
        <dbReference type="Pfam" id="PF11973"/>
    </source>
</evidence>
<keyword evidence="7 8" id="KW-0739">Sodium transport</keyword>
<dbReference type="PANTHER" id="PTHR37839:SF1">
    <property type="entry name" value="NA(+)-TRANSLOCATING NADH-QUINONE REDUCTASE SUBUNIT A"/>
    <property type="match status" value="1"/>
</dbReference>
<gene>
    <name evidence="8" type="primary">nqrA</name>
    <name evidence="12" type="ORF">IAC32_05135</name>
</gene>
<accession>A0A9D9EG95</accession>
<dbReference type="InterPro" id="IPR008703">
    <property type="entry name" value="NqrA"/>
</dbReference>
<reference evidence="12" key="2">
    <citation type="journal article" date="2021" name="PeerJ">
        <title>Extensive microbial diversity within the chicken gut microbiome revealed by metagenomics and culture.</title>
        <authorList>
            <person name="Gilroy R."/>
            <person name="Ravi A."/>
            <person name="Getino M."/>
            <person name="Pursley I."/>
            <person name="Horton D.L."/>
            <person name="Alikhan N.F."/>
            <person name="Baker D."/>
            <person name="Gharbi K."/>
            <person name="Hall N."/>
            <person name="Watson M."/>
            <person name="Adriaenssens E.M."/>
            <person name="Foster-Nyarko E."/>
            <person name="Jarju S."/>
            <person name="Secka A."/>
            <person name="Antonio M."/>
            <person name="Oren A."/>
            <person name="Chaudhuri R.R."/>
            <person name="La Ragione R."/>
            <person name="Hildebrand F."/>
            <person name="Pallen M.J."/>
        </authorList>
    </citation>
    <scope>NUCLEOTIDE SEQUENCE</scope>
    <source>
        <strain evidence="12">D3-1215</strain>
    </source>
</reference>
<evidence type="ECO:0000256" key="5">
    <source>
        <dbReference type="ARBA" id="ARBA00023065"/>
    </source>
</evidence>
<dbReference type="InterPro" id="IPR056147">
    <property type="entry name" value="NQRA_N"/>
</dbReference>
<comment type="subunit">
    <text evidence="8">Composed of six subunits; NqrA, NqrB, NqrC, NqrD, NqrE and NqrF.</text>
</comment>
<evidence type="ECO:0000256" key="7">
    <source>
        <dbReference type="ARBA" id="ARBA00023201"/>
    </source>
</evidence>
<feature type="domain" description="NqrA second alpha/beta" evidence="11">
    <location>
        <begin position="114"/>
        <end position="248"/>
    </location>
</feature>
<dbReference type="Pfam" id="PF24836">
    <property type="entry name" value="NQRA_2nd"/>
    <property type="match status" value="1"/>
</dbReference>
<dbReference type="GO" id="GO:0006814">
    <property type="term" value="P:sodium ion transport"/>
    <property type="evidence" value="ECO:0007669"/>
    <property type="project" value="UniProtKB-UniRule"/>
</dbReference>
<name>A0A9D9EG95_9BACT</name>
<reference evidence="12" key="1">
    <citation type="submission" date="2020-10" db="EMBL/GenBank/DDBJ databases">
        <authorList>
            <person name="Gilroy R."/>
        </authorList>
    </citation>
    <scope>NUCLEOTIDE SEQUENCE</scope>
    <source>
        <strain evidence="12">D3-1215</strain>
    </source>
</reference>
<evidence type="ECO:0000256" key="6">
    <source>
        <dbReference type="ARBA" id="ARBA00023075"/>
    </source>
</evidence>
<dbReference type="HAMAP" id="MF_00425">
    <property type="entry name" value="NqrA"/>
    <property type="match status" value="1"/>
</dbReference>
<dbReference type="Proteomes" id="UP000823637">
    <property type="component" value="Unassembled WGS sequence"/>
</dbReference>
<dbReference type="EC" id="7.2.1.1" evidence="8"/>
<evidence type="ECO:0000256" key="1">
    <source>
        <dbReference type="ARBA" id="ARBA00022448"/>
    </source>
</evidence>
<comment type="similarity">
    <text evidence="8">Belongs to the NqrA family.</text>
</comment>
<keyword evidence="3 8" id="KW-0520">NAD</keyword>
<keyword evidence="5 8" id="KW-0406">Ion transport</keyword>
<proteinExistence type="inferred from homology"/>
<dbReference type="EMBL" id="JADIMR010000077">
    <property type="protein sequence ID" value="MBO8447109.1"/>
    <property type="molecule type" value="Genomic_DNA"/>
</dbReference>
<feature type="domain" description="Na(+)-translocating NADH-quinone reductase subunit A C-terminal" evidence="10">
    <location>
        <begin position="259"/>
        <end position="307"/>
    </location>
</feature>
<protein>
    <recommendedName>
        <fullName evidence="8">Na(+)-translocating NADH-quinone reductase subunit A</fullName>
        <shortName evidence="8">Na(+)-NQR subunit A</shortName>
        <shortName evidence="8">Na(+)-translocating NQR subunit A</shortName>
        <ecNumber evidence="8">7.2.1.1</ecNumber>
    </recommendedName>
    <alternativeName>
        <fullName evidence="8">NQR complex subunit A</fullName>
    </alternativeName>
    <alternativeName>
        <fullName evidence="8">NQR-1 subunit A</fullName>
    </alternativeName>
</protein>
<evidence type="ECO:0000256" key="3">
    <source>
        <dbReference type="ARBA" id="ARBA00023027"/>
    </source>
</evidence>
<evidence type="ECO:0000259" key="9">
    <source>
        <dbReference type="Pfam" id="PF05896"/>
    </source>
</evidence>
<evidence type="ECO:0000256" key="8">
    <source>
        <dbReference type="HAMAP-Rule" id="MF_00425"/>
    </source>
</evidence>
<evidence type="ECO:0000259" key="11">
    <source>
        <dbReference type="Pfam" id="PF24836"/>
    </source>
</evidence>
<keyword evidence="2 8" id="KW-1278">Translocase</keyword>
<keyword evidence="4 8" id="KW-0915">Sodium</keyword>
<dbReference type="InterPro" id="IPR056148">
    <property type="entry name" value="NQRA_2nd"/>
</dbReference>
<evidence type="ECO:0000313" key="12">
    <source>
        <dbReference type="EMBL" id="MBO8447109.1"/>
    </source>
</evidence>
<dbReference type="AlphaFoldDB" id="A0A9D9EG95"/>
<sequence length="449" mass="49574">MADVIKLKKGLDIKLDGEAEKAYRDASTPETIALVPDDFYGVVPKPMLKPGDAVKVGTVVFVDKRHPDLKVVSPVSGEVAAINRGDRRKILEIVIKNDGKMTAETLKPVSGAASAEDVKQLLSDAGMFAFFKQRPYDVAIDPADTPKAIFVSTFDNAPLAPDYDFIFADEVKNIQSAIDVLGKIAPVYVGVSKKSGIFKSLKNANVTVFDGKYPACNVGVQINHTNPINKGEIVWTIGLQELAYIGRYANGKLDFSKSVAITGPEVKTPSYYKLVLGQPLAEIVKNNEIDSDPVRVVAGNPLSGHQIETESWLPPFCNQITILRDGSDIHEFIGWMMPRFDKFSLNRSFLTKFFTTINPDKTFNADTRIMGGHRNMIMSGEYDKVFPMDIYPEYLIKAIIAGNIDKMEALGIYEVAPEDFAAAEFACSSKMELQRIVREGLDMLRKEMS</sequence>
<feature type="domain" description="NqrA N-terminal barrel-sandwich hybrid" evidence="9">
    <location>
        <begin position="5"/>
        <end position="97"/>
    </location>
</feature>
<evidence type="ECO:0000256" key="4">
    <source>
        <dbReference type="ARBA" id="ARBA00023053"/>
    </source>
</evidence>
<dbReference type="Pfam" id="PF11973">
    <property type="entry name" value="NQRA_SLBB"/>
    <property type="match status" value="1"/>
</dbReference>
<dbReference type="PANTHER" id="PTHR37839">
    <property type="entry name" value="NA(+)-TRANSLOCATING NADH-QUINONE REDUCTASE SUBUNIT A"/>
    <property type="match status" value="1"/>
</dbReference>
<dbReference type="NCBIfam" id="NF003761">
    <property type="entry name" value="PRK05352.1-4"/>
    <property type="match status" value="1"/>
</dbReference>
<comment type="caution">
    <text evidence="12">The sequence shown here is derived from an EMBL/GenBank/DDBJ whole genome shotgun (WGS) entry which is preliminary data.</text>
</comment>
<dbReference type="Pfam" id="PF05896">
    <property type="entry name" value="NQRA_N"/>
    <property type="match status" value="1"/>
</dbReference>
<dbReference type="InterPro" id="IPR022615">
    <property type="entry name" value="NqrA_C_domain"/>
</dbReference>
<evidence type="ECO:0000256" key="2">
    <source>
        <dbReference type="ARBA" id="ARBA00022967"/>
    </source>
</evidence>
<keyword evidence="6 8" id="KW-0830">Ubiquinone</keyword>
<keyword evidence="1 8" id="KW-0813">Transport</keyword>
<comment type="function">
    <text evidence="8">NQR complex catalyzes the reduction of ubiquinone-1 to ubiquinol by two successive reactions, coupled with the transport of Na(+) ions from the cytoplasm to the periplasm. NqrA to NqrE are probably involved in the second step, the conversion of ubisemiquinone to ubiquinol.</text>
</comment>
<evidence type="ECO:0000313" key="13">
    <source>
        <dbReference type="Proteomes" id="UP000823637"/>
    </source>
</evidence>
<comment type="catalytic activity">
    <reaction evidence="8">
        <text>a ubiquinone + n Na(+)(in) + NADH + H(+) = a ubiquinol + n Na(+)(out) + NAD(+)</text>
        <dbReference type="Rhea" id="RHEA:47748"/>
        <dbReference type="Rhea" id="RHEA-COMP:9565"/>
        <dbReference type="Rhea" id="RHEA-COMP:9566"/>
        <dbReference type="ChEBI" id="CHEBI:15378"/>
        <dbReference type="ChEBI" id="CHEBI:16389"/>
        <dbReference type="ChEBI" id="CHEBI:17976"/>
        <dbReference type="ChEBI" id="CHEBI:29101"/>
        <dbReference type="ChEBI" id="CHEBI:57540"/>
        <dbReference type="ChEBI" id="CHEBI:57945"/>
        <dbReference type="EC" id="7.2.1.1"/>
    </reaction>
</comment>